<proteinExistence type="predicted"/>
<keyword evidence="1" id="KW-0326">Glycosidase</keyword>
<keyword evidence="1" id="KW-0413">Isomerase</keyword>
<comment type="caution">
    <text evidence="1">The sequence shown here is derived from an EMBL/GenBank/DDBJ whole genome shotgun (WGS) entry which is preliminary data.</text>
</comment>
<gene>
    <name evidence="1" type="primary">NAG1_6</name>
    <name evidence="1" type="ORF">FBU59_004995</name>
</gene>
<keyword evidence="1" id="KW-0378">Hydrolase</keyword>
<reference evidence="1" key="1">
    <citation type="submission" date="2022-07" db="EMBL/GenBank/DDBJ databases">
        <title>Phylogenomic reconstructions and comparative analyses of Kickxellomycotina fungi.</title>
        <authorList>
            <person name="Reynolds N.K."/>
            <person name="Stajich J.E."/>
            <person name="Barry K."/>
            <person name="Grigoriev I.V."/>
            <person name="Crous P."/>
            <person name="Smith M.E."/>
        </authorList>
    </citation>
    <scope>NUCLEOTIDE SEQUENCE</scope>
    <source>
        <strain evidence="1">NRRL 5244</strain>
    </source>
</reference>
<evidence type="ECO:0000313" key="1">
    <source>
        <dbReference type="EMBL" id="KAJ1936626.1"/>
    </source>
</evidence>
<protein>
    <submittedName>
        <fullName evidence="1">Glucosamine-6-phosphate isomerase (Glucosamine-6-phosphate deaminase) (GNPDA) (GlcN6P deaminase)</fullName>
        <ecNumber evidence="1">3.2.1.52</ecNumber>
    </submittedName>
</protein>
<name>A0ACC1J439_9FUNG</name>
<keyword evidence="2" id="KW-1185">Reference proteome</keyword>
<sequence length="515" mass="57829">GKSNSQVWWVDIQVQGKSSPVVSDAVNRYRDIINRESFLAPVDFNRGVLKTQGDFQGLVVSVENTDETLGLETDESYTLDVPVSGKASLKAKSPYGVVRGLETFSQLVSSNGYGKVVANTPISIKDAPKFPHRGILFDTSRNWFSVDAVKHTLDAMSYNKLNVLHWHIVDAQSWGVESKTYPELHQKGAYSSSQLYSYKDIKDIIQYAKNRGIRVIPEFDVPGHTYAVGLSHPEIMSCLNQQPGWDKFAAEPPSGQLNIAKEGSIQFAKNVFKEYAALFPDNVIHVGGDEVNMHCWETDPDVQKYLAAHKNETVESLLLSWYGKLHDYVGKDLKKTPFTWEETLFHHPFNAPKDTIVHTWIDAASVANTVNRGYRAVSSSYSSLYLDCGHGAWLPNWDGNSWCDPFKTWMHVYNYDVLANITDPAKQKLVLGSEAAIWSEQTDEHSFDPRTWPRAAALAETTWSGKADANGHVRTTGEVASRLHEQRYRMVARGIKAEPMQPLWCARYPGQCNLP</sequence>
<dbReference type="EMBL" id="JANBPW010003811">
    <property type="protein sequence ID" value="KAJ1936626.1"/>
    <property type="molecule type" value="Genomic_DNA"/>
</dbReference>
<organism evidence="1 2">
    <name type="scientific">Linderina macrospora</name>
    <dbReference type="NCBI Taxonomy" id="4868"/>
    <lineage>
        <taxon>Eukaryota</taxon>
        <taxon>Fungi</taxon>
        <taxon>Fungi incertae sedis</taxon>
        <taxon>Zoopagomycota</taxon>
        <taxon>Kickxellomycotina</taxon>
        <taxon>Kickxellomycetes</taxon>
        <taxon>Kickxellales</taxon>
        <taxon>Kickxellaceae</taxon>
        <taxon>Linderina</taxon>
    </lineage>
</organism>
<dbReference type="EC" id="3.2.1.52" evidence="1"/>
<feature type="non-terminal residue" evidence="1">
    <location>
        <position position="1"/>
    </location>
</feature>
<accession>A0ACC1J439</accession>
<dbReference type="Proteomes" id="UP001150603">
    <property type="component" value="Unassembled WGS sequence"/>
</dbReference>
<evidence type="ECO:0000313" key="2">
    <source>
        <dbReference type="Proteomes" id="UP001150603"/>
    </source>
</evidence>